<reference evidence="3" key="1">
    <citation type="journal article" date="2020" name="Nat. Ecol. Evol.">
        <title>Deeply conserved synteny resolves early events in vertebrate evolution.</title>
        <authorList>
            <person name="Simakov O."/>
            <person name="Marletaz F."/>
            <person name="Yue J.X."/>
            <person name="O'Connell B."/>
            <person name="Jenkins J."/>
            <person name="Brandt A."/>
            <person name="Calef R."/>
            <person name="Tung C.H."/>
            <person name="Huang T.K."/>
            <person name="Schmutz J."/>
            <person name="Satoh N."/>
            <person name="Yu J.K."/>
            <person name="Putnam N.H."/>
            <person name="Green R.E."/>
            <person name="Rokhsar D.S."/>
        </authorList>
    </citation>
    <scope>NUCLEOTIDE SEQUENCE [LARGE SCALE GENOMIC DNA]</scope>
    <source>
        <strain evidence="3">S238N-H82</strain>
    </source>
</reference>
<feature type="compositionally biased region" description="Low complexity" evidence="2">
    <location>
        <begin position="293"/>
        <end position="307"/>
    </location>
</feature>
<protein>
    <submittedName>
        <fullName evidence="4">Uncharacterized protein LOC118423299 isoform X1</fullName>
    </submittedName>
</protein>
<feature type="compositionally biased region" description="Polar residues" evidence="2">
    <location>
        <begin position="412"/>
        <end position="425"/>
    </location>
</feature>
<evidence type="ECO:0000313" key="4">
    <source>
        <dbReference type="RefSeq" id="XP_035687296.1"/>
    </source>
</evidence>
<evidence type="ECO:0000256" key="2">
    <source>
        <dbReference type="SAM" id="MobiDB-lite"/>
    </source>
</evidence>
<feature type="compositionally biased region" description="Polar residues" evidence="2">
    <location>
        <begin position="233"/>
        <end position="242"/>
    </location>
</feature>
<keyword evidence="1" id="KW-0175">Coiled coil</keyword>
<dbReference type="OMA" id="ARVNARC"/>
<dbReference type="RefSeq" id="XP_035687296.1">
    <property type="nucleotide sequence ID" value="XM_035831403.1"/>
</dbReference>
<feature type="coiled-coil region" evidence="1">
    <location>
        <begin position="477"/>
        <end position="548"/>
    </location>
</feature>
<feature type="compositionally biased region" description="Basic and acidic residues" evidence="2">
    <location>
        <begin position="217"/>
        <end position="231"/>
    </location>
</feature>
<organism evidence="3 4">
    <name type="scientific">Branchiostoma floridae</name>
    <name type="common">Florida lancelet</name>
    <name type="synonym">Amphioxus</name>
    <dbReference type="NCBI Taxonomy" id="7739"/>
    <lineage>
        <taxon>Eukaryota</taxon>
        <taxon>Metazoa</taxon>
        <taxon>Chordata</taxon>
        <taxon>Cephalochordata</taxon>
        <taxon>Leptocardii</taxon>
        <taxon>Amphioxiformes</taxon>
        <taxon>Branchiostomatidae</taxon>
        <taxon>Branchiostoma</taxon>
    </lineage>
</organism>
<feature type="region of interest" description="Disordered" evidence="2">
    <location>
        <begin position="274"/>
        <end position="338"/>
    </location>
</feature>
<dbReference type="AlphaFoldDB" id="A0A9J7LRM6"/>
<dbReference type="Proteomes" id="UP000001554">
    <property type="component" value="Chromosome 9"/>
</dbReference>
<evidence type="ECO:0000256" key="1">
    <source>
        <dbReference type="SAM" id="Coils"/>
    </source>
</evidence>
<reference evidence="4" key="2">
    <citation type="submission" date="2025-08" db="UniProtKB">
        <authorList>
            <consortium name="RefSeq"/>
        </authorList>
    </citation>
    <scope>IDENTIFICATION</scope>
    <source>
        <strain evidence="4">S238N-H82</strain>
        <tissue evidence="4">Testes</tissue>
    </source>
</reference>
<name>A0A9J7LRM6_BRAFL</name>
<feature type="compositionally biased region" description="Polar residues" evidence="2">
    <location>
        <begin position="390"/>
        <end position="400"/>
    </location>
</feature>
<accession>A0A9J7LRM6</accession>
<dbReference type="GeneID" id="118423299"/>
<dbReference type="OrthoDB" id="10050616at2759"/>
<sequence length="594" mass="65906">MQTYKESEFATMDPAARIRWLGAQCGEFERQLHGAVAPDLVPRFRSELEELSVLWEREHGQTGEKVDSVAGLRMLRDWAVSNGKSVPVLDEFLATYTKFSVLLEDFQKGIFKPLKEAFPKPSSKKVRKVEKKLATALVSWKDLLEASKSKNNGTTADRTSSEERTHSGLEGLMPALQENAQQVLKLATKWGRLLEDDILQQGTKISNDNLGQVPMATDHEKTAKDKSDKHRASGSSMTTSDSKGILHCSGKSLGAPVSVSPENSSMVTSKIAARNTLSEEPRTTRHRKQPEVTSSLTTSTNTATATAVLEKKSRKKHPEIRQNRRESTQAAGKQVKTPVLLVEETTSLVLPKGKHTSKSLPSTPKELYLPAANAGTATISHRHHRRTKSSSDQHSLQTPEENNRTGHKSPTDETTTGQAGISSVSPGGKNEPHGRVSSATYRGNAGFRKGISDLKTEFEQIRQDALMYEYNLEKERATHIKKQLTDLEVRKREIKDKLQEEKTVAKFLTIGSNMDTARDKVVRLQTNLARLNAKCVEMEKRLQESSDRSVTLAGGIKLWSENKTSRRLEPIDGLKSCKNGTRKGAREEGKALRL</sequence>
<keyword evidence="3" id="KW-1185">Reference proteome</keyword>
<proteinExistence type="predicted"/>
<evidence type="ECO:0000313" key="3">
    <source>
        <dbReference type="Proteomes" id="UP000001554"/>
    </source>
</evidence>
<gene>
    <name evidence="4" type="primary">LOC118423299</name>
</gene>
<feature type="region of interest" description="Disordered" evidence="2">
    <location>
        <begin position="205"/>
        <end position="246"/>
    </location>
</feature>
<feature type="region of interest" description="Disordered" evidence="2">
    <location>
        <begin position="377"/>
        <end position="441"/>
    </location>
</feature>
<dbReference type="KEGG" id="bfo:118423299"/>